<keyword evidence="4" id="KW-1185">Reference proteome</keyword>
<organism evidence="3 4">
    <name type="scientific">Citrus x changshan-huyou</name>
    <dbReference type="NCBI Taxonomy" id="2935761"/>
    <lineage>
        <taxon>Eukaryota</taxon>
        <taxon>Viridiplantae</taxon>
        <taxon>Streptophyta</taxon>
        <taxon>Embryophyta</taxon>
        <taxon>Tracheophyta</taxon>
        <taxon>Spermatophyta</taxon>
        <taxon>Magnoliopsida</taxon>
        <taxon>eudicotyledons</taxon>
        <taxon>Gunneridae</taxon>
        <taxon>Pentapetalae</taxon>
        <taxon>rosids</taxon>
        <taxon>malvids</taxon>
        <taxon>Sapindales</taxon>
        <taxon>Rutaceae</taxon>
        <taxon>Aurantioideae</taxon>
        <taxon>Citrus</taxon>
    </lineage>
</organism>
<dbReference type="InterPro" id="IPR036397">
    <property type="entry name" value="RNaseH_sf"/>
</dbReference>
<dbReference type="InterPro" id="IPR052160">
    <property type="entry name" value="Gypsy_RT_Integrase-like"/>
</dbReference>
<dbReference type="GO" id="GO:0003676">
    <property type="term" value="F:nucleic acid binding"/>
    <property type="evidence" value="ECO:0007669"/>
    <property type="project" value="InterPro"/>
</dbReference>
<protein>
    <recommendedName>
        <fullName evidence="5">Integrase catalytic domain-containing protein</fullName>
    </recommendedName>
</protein>
<feature type="compositionally biased region" description="Acidic residues" evidence="1">
    <location>
        <begin position="450"/>
        <end position="460"/>
    </location>
</feature>
<dbReference type="EMBL" id="JBCGBO010000026">
    <property type="protein sequence ID" value="KAK9174649.1"/>
    <property type="molecule type" value="Genomic_DNA"/>
</dbReference>
<reference evidence="3 4" key="1">
    <citation type="submission" date="2024-05" db="EMBL/GenBank/DDBJ databases">
        <title>Haplotype-resolved chromosome-level genome assembly of Huyou (Citrus changshanensis).</title>
        <authorList>
            <person name="Miao C."/>
            <person name="Chen W."/>
            <person name="Wu Y."/>
            <person name="Wang L."/>
            <person name="Zhao S."/>
            <person name="Grierson D."/>
            <person name="Xu C."/>
            <person name="Chen K."/>
        </authorList>
    </citation>
    <scope>NUCLEOTIDE SEQUENCE [LARGE SCALE GENOMIC DNA]</scope>
    <source>
        <strain evidence="3">01-14</strain>
        <tissue evidence="3">Leaf</tissue>
    </source>
</reference>
<dbReference type="SUPFAM" id="SSF53098">
    <property type="entry name" value="Ribonuclease H-like"/>
    <property type="match status" value="1"/>
</dbReference>
<comment type="caution">
    <text evidence="3">The sequence shown here is derived from an EMBL/GenBank/DDBJ whole genome shotgun (WGS) entry which is preliminary data.</text>
</comment>
<keyword evidence="2" id="KW-1133">Transmembrane helix</keyword>
<gene>
    <name evidence="3" type="ORF">WN944_029686</name>
</gene>
<feature type="region of interest" description="Disordered" evidence="1">
    <location>
        <begin position="430"/>
        <end position="484"/>
    </location>
</feature>
<dbReference type="Gene3D" id="3.30.420.10">
    <property type="entry name" value="Ribonuclease H-like superfamily/Ribonuclease H"/>
    <property type="match status" value="1"/>
</dbReference>
<dbReference type="PANTHER" id="PTHR47266">
    <property type="entry name" value="ENDONUCLEASE-RELATED"/>
    <property type="match status" value="1"/>
</dbReference>
<evidence type="ECO:0000313" key="4">
    <source>
        <dbReference type="Proteomes" id="UP001428341"/>
    </source>
</evidence>
<evidence type="ECO:0008006" key="5">
    <source>
        <dbReference type="Google" id="ProtNLM"/>
    </source>
</evidence>
<feature type="transmembrane region" description="Helical" evidence="2">
    <location>
        <begin position="21"/>
        <end position="42"/>
    </location>
</feature>
<sequence>MLQYMEDTLEGIRQQQKSYNQVIIGLLFLKILTSLLNVMTGVKGQETSLKKHDILLTNILEVELFDIWGIDFMGTFPPSFGNIYILVAVDYISKWVEAVALVTNDAKAAVKHKTRYKKTAARLKNPSRFQNYKVKDKFEEFIQPRKILEEKGFVFPAQLIGVMSSIHTAVTRQGWLKFCSHPQDPIVPVVMVFYANMLQHDQRTIFVRQVKVPLDFRVINVFYDLPPMIEFRGLAIDVGKVIPKEIKESALIPRQISRHELIKLMPLEWISNYEQFHNNTAPIQTSENSTGRSALGSKEIKETAALFFPSLITSICEAFGARVEEKFKSVKNKGAIIARTVERISMESAAAATPEHPTVEILKRPAPVKTEQALGLEEIIQALSEIATALVALTTATTLHYSRLCFTSFAAIFFPPLANLIVINYQPEEKEAKDAEVETEDLEEEKREEDGDIEDEEREEELPKVAHSYKGKKKMLKEEESESD</sequence>
<proteinExistence type="predicted"/>
<evidence type="ECO:0000256" key="2">
    <source>
        <dbReference type="SAM" id="Phobius"/>
    </source>
</evidence>
<keyword evidence="2" id="KW-0812">Transmembrane</keyword>
<keyword evidence="2" id="KW-0472">Membrane</keyword>
<dbReference type="Proteomes" id="UP001428341">
    <property type="component" value="Unassembled WGS sequence"/>
</dbReference>
<evidence type="ECO:0000256" key="1">
    <source>
        <dbReference type="SAM" id="MobiDB-lite"/>
    </source>
</evidence>
<evidence type="ECO:0000313" key="3">
    <source>
        <dbReference type="EMBL" id="KAK9174649.1"/>
    </source>
</evidence>
<name>A0AAP0LGJ1_9ROSI</name>
<dbReference type="AlphaFoldDB" id="A0AAP0LGJ1"/>
<dbReference type="InterPro" id="IPR012337">
    <property type="entry name" value="RNaseH-like_sf"/>
</dbReference>
<accession>A0AAP0LGJ1</accession>